<gene>
    <name evidence="2" type="ORF">G7068_03300</name>
</gene>
<proteinExistence type="predicted"/>
<evidence type="ECO:0000313" key="2">
    <source>
        <dbReference type="EMBL" id="QIK62341.1"/>
    </source>
</evidence>
<dbReference type="Proteomes" id="UP000502677">
    <property type="component" value="Chromosome"/>
</dbReference>
<name>A0A6G7XD92_9MICO</name>
<evidence type="ECO:0000313" key="3">
    <source>
        <dbReference type="Proteomes" id="UP000502677"/>
    </source>
</evidence>
<protein>
    <submittedName>
        <fullName evidence="2">Uncharacterized protein</fullName>
    </submittedName>
</protein>
<accession>A0A6G7XD92</accession>
<dbReference type="AlphaFoldDB" id="A0A6G7XD92"/>
<reference evidence="2 3" key="1">
    <citation type="submission" date="2020-03" db="EMBL/GenBank/DDBJ databases">
        <title>Leucobacter sp. nov., isolated from beetles.</title>
        <authorList>
            <person name="Hyun D.-W."/>
            <person name="Bae J.-W."/>
        </authorList>
    </citation>
    <scope>NUCLEOTIDE SEQUENCE [LARGE SCALE GENOMIC DNA]</scope>
    <source>
        <strain evidence="2 3">HDW9C</strain>
    </source>
</reference>
<dbReference type="EMBL" id="CP049863">
    <property type="protein sequence ID" value="QIK62341.1"/>
    <property type="molecule type" value="Genomic_DNA"/>
</dbReference>
<keyword evidence="3" id="KW-1185">Reference proteome</keyword>
<evidence type="ECO:0000256" key="1">
    <source>
        <dbReference type="SAM" id="MobiDB-lite"/>
    </source>
</evidence>
<dbReference type="RefSeq" id="WP_166288830.1">
    <property type="nucleotide sequence ID" value="NZ_CP049863.1"/>
</dbReference>
<feature type="region of interest" description="Disordered" evidence="1">
    <location>
        <begin position="1"/>
        <end position="25"/>
    </location>
</feature>
<sequence length="109" mass="12301">MTEAMNHGYPSTREQSPAKPQDYQRGAHEVYTVDFAGEHFEIDARAPKHTPTMFALRNNDIETVLKNLIGEDALARVIEALEDEDGYSDFEKLTELVNVIYEKVGAKNS</sequence>
<dbReference type="KEGG" id="lvi:G7068_03300"/>
<organism evidence="2 3">
    <name type="scientific">Leucobacter viscericola</name>
    <dbReference type="NCBI Taxonomy" id="2714935"/>
    <lineage>
        <taxon>Bacteria</taxon>
        <taxon>Bacillati</taxon>
        <taxon>Actinomycetota</taxon>
        <taxon>Actinomycetes</taxon>
        <taxon>Micrococcales</taxon>
        <taxon>Microbacteriaceae</taxon>
        <taxon>Leucobacter</taxon>
    </lineage>
</organism>